<protein>
    <submittedName>
        <fullName evidence="1">Peptidase M24, structural domain protein</fullName>
        <ecNumber evidence="1">3.5.3.3</ecNumber>
    </submittedName>
</protein>
<sequence>DEPGIYLTGYGGIRIEDDIIVKEDGFEKISKGSTPEIREV</sequence>
<dbReference type="GO" id="GO:0016980">
    <property type="term" value="F:creatinase activity"/>
    <property type="evidence" value="ECO:0007669"/>
    <property type="project" value="UniProtKB-EC"/>
</dbReference>
<feature type="non-terminal residue" evidence="1">
    <location>
        <position position="1"/>
    </location>
</feature>
<evidence type="ECO:0000313" key="1">
    <source>
        <dbReference type="EMBL" id="EQD58028.1"/>
    </source>
</evidence>
<comment type="caution">
    <text evidence="1">The sequence shown here is derived from an EMBL/GenBank/DDBJ whole genome shotgun (WGS) entry which is preliminary data.</text>
</comment>
<dbReference type="EMBL" id="AUZX01007838">
    <property type="protein sequence ID" value="EQD58028.1"/>
    <property type="molecule type" value="Genomic_DNA"/>
</dbReference>
<accession>T1ANG0</accession>
<keyword evidence="1" id="KW-0378">Hydrolase</keyword>
<dbReference type="AlphaFoldDB" id="T1ANG0"/>
<gene>
    <name evidence="1" type="ORF">B1A_10993</name>
</gene>
<organism evidence="1">
    <name type="scientific">mine drainage metagenome</name>
    <dbReference type="NCBI Taxonomy" id="410659"/>
    <lineage>
        <taxon>unclassified sequences</taxon>
        <taxon>metagenomes</taxon>
        <taxon>ecological metagenomes</taxon>
    </lineage>
</organism>
<proteinExistence type="predicted"/>
<reference evidence="1" key="1">
    <citation type="submission" date="2013-08" db="EMBL/GenBank/DDBJ databases">
        <authorList>
            <person name="Mendez C."/>
            <person name="Richter M."/>
            <person name="Ferrer M."/>
            <person name="Sanchez J."/>
        </authorList>
    </citation>
    <scope>NUCLEOTIDE SEQUENCE</scope>
</reference>
<dbReference type="Gene3D" id="3.90.230.10">
    <property type="entry name" value="Creatinase/methionine aminopeptidase superfamily"/>
    <property type="match status" value="1"/>
</dbReference>
<reference evidence="1" key="2">
    <citation type="journal article" date="2014" name="ISME J.">
        <title>Microbial stratification in low pH oxic and suboxic macroscopic growths along an acid mine drainage.</title>
        <authorList>
            <person name="Mendez-Garcia C."/>
            <person name="Mesa V."/>
            <person name="Sprenger R.R."/>
            <person name="Richter M."/>
            <person name="Diez M.S."/>
            <person name="Solano J."/>
            <person name="Bargiela R."/>
            <person name="Golyshina O.V."/>
            <person name="Manteca A."/>
            <person name="Ramos J.L."/>
            <person name="Gallego J.R."/>
            <person name="Llorente I."/>
            <person name="Martins Dos Santos V.A."/>
            <person name="Jensen O.N."/>
            <person name="Pelaez A.I."/>
            <person name="Sanchez J."/>
            <person name="Ferrer M."/>
        </authorList>
    </citation>
    <scope>NUCLEOTIDE SEQUENCE</scope>
</reference>
<name>T1ANG0_9ZZZZ</name>
<dbReference type="InterPro" id="IPR036005">
    <property type="entry name" value="Creatinase/aminopeptidase-like"/>
</dbReference>
<dbReference type="EC" id="3.5.3.3" evidence="1"/>
<dbReference type="SUPFAM" id="SSF55920">
    <property type="entry name" value="Creatinase/aminopeptidase"/>
    <property type="match status" value="1"/>
</dbReference>